<dbReference type="AlphaFoldDB" id="A0A934VR33"/>
<evidence type="ECO:0000313" key="1">
    <source>
        <dbReference type="EMBL" id="MBK1877193.1"/>
    </source>
</evidence>
<keyword evidence="2" id="KW-1185">Reference proteome</keyword>
<organism evidence="1 2">
    <name type="scientific">Pelagicoccus mobilis</name>
    <dbReference type="NCBI Taxonomy" id="415221"/>
    <lineage>
        <taxon>Bacteria</taxon>
        <taxon>Pseudomonadati</taxon>
        <taxon>Verrucomicrobiota</taxon>
        <taxon>Opitutia</taxon>
        <taxon>Puniceicoccales</taxon>
        <taxon>Pelagicoccaceae</taxon>
        <taxon>Pelagicoccus</taxon>
    </lineage>
</organism>
<reference evidence="1" key="1">
    <citation type="submission" date="2021-01" db="EMBL/GenBank/DDBJ databases">
        <title>Modified the classification status of verrucomicrobia.</title>
        <authorList>
            <person name="Feng X."/>
        </authorList>
    </citation>
    <scope>NUCLEOTIDE SEQUENCE</scope>
    <source>
        <strain evidence="1">KCTC 13126</strain>
    </source>
</reference>
<accession>A0A934VR33</accession>
<dbReference type="RefSeq" id="WP_200355404.1">
    <property type="nucleotide sequence ID" value="NZ_JAENIL010000015.1"/>
</dbReference>
<gene>
    <name evidence="1" type="ORF">JIN87_09955</name>
</gene>
<dbReference type="Proteomes" id="UP000617628">
    <property type="component" value="Unassembled WGS sequence"/>
</dbReference>
<sequence length="129" mass="15233">MKSGYKEIHWPDALKARIYLSRTIRDWDRKEDRSLVVEMPVKQRWYMNPFFSALFPFRQTKKIGIDPVGACILDRCIGGVSLESLIDWFAEEERLDFHESRLLVVGYLRTLMVQELVVIDHPAGKESWF</sequence>
<proteinExistence type="predicted"/>
<name>A0A934VR33_9BACT</name>
<evidence type="ECO:0008006" key="3">
    <source>
        <dbReference type="Google" id="ProtNLM"/>
    </source>
</evidence>
<evidence type="ECO:0000313" key="2">
    <source>
        <dbReference type="Proteomes" id="UP000617628"/>
    </source>
</evidence>
<comment type="caution">
    <text evidence="1">The sequence shown here is derived from an EMBL/GenBank/DDBJ whole genome shotgun (WGS) entry which is preliminary data.</text>
</comment>
<protein>
    <recommendedName>
        <fullName evidence="3">PqqD family protein</fullName>
    </recommendedName>
</protein>
<dbReference type="EMBL" id="JAENIL010000015">
    <property type="protein sequence ID" value="MBK1877193.1"/>
    <property type="molecule type" value="Genomic_DNA"/>
</dbReference>